<comment type="caution">
    <text evidence="2">The sequence shown here is derived from an EMBL/GenBank/DDBJ whole genome shotgun (WGS) entry which is preliminary data.</text>
</comment>
<dbReference type="Proteomes" id="UP000034063">
    <property type="component" value="Unassembled WGS sequence"/>
</dbReference>
<feature type="region of interest" description="Disordered" evidence="1">
    <location>
        <begin position="1"/>
        <end position="25"/>
    </location>
</feature>
<evidence type="ECO:0000256" key="1">
    <source>
        <dbReference type="SAM" id="MobiDB-lite"/>
    </source>
</evidence>
<dbReference type="AlphaFoldDB" id="A0A0G1HHS5"/>
<proteinExistence type="predicted"/>
<dbReference type="Gene3D" id="3.20.20.80">
    <property type="entry name" value="Glycosidases"/>
    <property type="match status" value="1"/>
</dbReference>
<sequence length="421" mass="47321">MGEIAPTSPVIEPKPPSPEIKPVPLNPEPKIFRPNVGVTITHHLPDTDYSWLSLEKDGGFAKTTEKLVKDGITDQRFDIRWNRVQPDNNQPPDEHYLERSKTIVEIGHEKGLKNIIVLSSAPAWALELARTNPAAFSESYAKYVDTVFSALAKNGGIPPAEIQIFNELNMRNYTPAELLPNLDSCISILRTKSEKYFGEKIPLVATLQVSSPLSLTSIPSFMEGAIPFIKKHQDLLAKFDQINVDYYPGVWHQPMKSIKKHLKHIDYYIKALHYRNDPEKAQTLQTPLDVFRTFGNMELLEQSLDALQPLAQKGVKIGIGEVGVPSIALFETETMMAEHQKLQTLGTAIVLRKLQPIIEKYHLTGVGVYSLMDEPEREAGAFNWGLYDKDGKEKHIVGKFAELLSRIRPTPRESLEDIAQG</sequence>
<dbReference type="EMBL" id="LCIB01000023">
    <property type="protein sequence ID" value="KKT46475.1"/>
    <property type="molecule type" value="Genomic_DNA"/>
</dbReference>
<evidence type="ECO:0000313" key="3">
    <source>
        <dbReference type="Proteomes" id="UP000034063"/>
    </source>
</evidence>
<gene>
    <name evidence="2" type="ORF">UW37_C0023G0013</name>
</gene>
<reference evidence="2 3" key="1">
    <citation type="journal article" date="2015" name="Nature">
        <title>rRNA introns, odd ribosomes, and small enigmatic genomes across a large radiation of phyla.</title>
        <authorList>
            <person name="Brown C.T."/>
            <person name="Hug L.A."/>
            <person name="Thomas B.C."/>
            <person name="Sharon I."/>
            <person name="Castelle C.J."/>
            <person name="Singh A."/>
            <person name="Wilkins M.J."/>
            <person name="Williams K.H."/>
            <person name="Banfield J.F."/>
        </authorList>
    </citation>
    <scope>NUCLEOTIDE SEQUENCE [LARGE SCALE GENOMIC DNA]</scope>
</reference>
<protein>
    <recommendedName>
        <fullName evidence="4">Glycoside hydrolase family 42 N-terminal domain-containing protein</fullName>
    </recommendedName>
</protein>
<dbReference type="InterPro" id="IPR017853">
    <property type="entry name" value="GH"/>
</dbReference>
<feature type="compositionally biased region" description="Pro residues" evidence="1">
    <location>
        <begin position="12"/>
        <end position="25"/>
    </location>
</feature>
<evidence type="ECO:0000313" key="2">
    <source>
        <dbReference type="EMBL" id="KKT46475.1"/>
    </source>
</evidence>
<accession>A0A0G1HHS5</accession>
<name>A0A0G1HHS5_9BACT</name>
<evidence type="ECO:0008006" key="4">
    <source>
        <dbReference type="Google" id="ProtNLM"/>
    </source>
</evidence>
<organism evidence="2 3">
    <name type="scientific">Candidatus Gottesmanbacteria bacterium GW2011_GWA2_44_17</name>
    <dbReference type="NCBI Taxonomy" id="1618444"/>
    <lineage>
        <taxon>Bacteria</taxon>
        <taxon>Candidatus Gottesmaniibacteriota</taxon>
    </lineage>
</organism>
<dbReference type="SUPFAM" id="SSF51445">
    <property type="entry name" value="(Trans)glycosidases"/>
    <property type="match status" value="1"/>
</dbReference>